<protein>
    <submittedName>
        <fullName evidence="1">Uncharacterized protein</fullName>
    </submittedName>
</protein>
<sequence length="101" mass="11370">MRVFKIFLHNNAINQEKEDNARTTIIFDDETGDIVGYFTATQCQARKQFRIALVPGTRYQVERKHLALNEIGSIGLNNILYIKAGATSTFCTRTGTACNIQ</sequence>
<evidence type="ECO:0000313" key="1">
    <source>
        <dbReference type="EMBL" id="GAA0435518.1"/>
    </source>
</evidence>
<reference evidence="1 2" key="1">
    <citation type="journal article" date="2019" name="Int. J. Syst. Evol. Microbiol.">
        <title>The Global Catalogue of Microorganisms (GCM) 10K type strain sequencing project: providing services to taxonomists for standard genome sequencing and annotation.</title>
        <authorList>
            <consortium name="The Broad Institute Genomics Platform"/>
            <consortium name="The Broad Institute Genome Sequencing Center for Infectious Disease"/>
            <person name="Wu L."/>
            <person name="Ma J."/>
        </authorList>
    </citation>
    <scope>NUCLEOTIDE SEQUENCE [LARGE SCALE GENOMIC DNA]</scope>
    <source>
        <strain evidence="1 2">JCM 12149</strain>
    </source>
</reference>
<accession>A0ABN0Z663</accession>
<proteinExistence type="predicted"/>
<dbReference type="Gene3D" id="3.40.630.30">
    <property type="match status" value="1"/>
</dbReference>
<comment type="caution">
    <text evidence="1">The sequence shown here is derived from an EMBL/GenBank/DDBJ whole genome shotgun (WGS) entry which is preliminary data.</text>
</comment>
<keyword evidence="2" id="KW-1185">Reference proteome</keyword>
<name>A0ABN0Z663_9BACI</name>
<evidence type="ECO:0000313" key="2">
    <source>
        <dbReference type="Proteomes" id="UP001501459"/>
    </source>
</evidence>
<dbReference type="Proteomes" id="UP001501459">
    <property type="component" value="Unassembled WGS sequence"/>
</dbReference>
<dbReference type="EMBL" id="BAAADM010000027">
    <property type="protein sequence ID" value="GAA0435518.1"/>
    <property type="molecule type" value="Genomic_DNA"/>
</dbReference>
<gene>
    <name evidence="1" type="ORF">GCM10008983_10170</name>
</gene>
<dbReference type="RefSeq" id="WP_343751583.1">
    <property type="nucleotide sequence ID" value="NZ_BAAADM010000027.1"/>
</dbReference>
<organism evidence="1 2">
    <name type="scientific">Lentibacillus halophilus</name>
    <dbReference type="NCBI Taxonomy" id="295065"/>
    <lineage>
        <taxon>Bacteria</taxon>
        <taxon>Bacillati</taxon>
        <taxon>Bacillota</taxon>
        <taxon>Bacilli</taxon>
        <taxon>Bacillales</taxon>
        <taxon>Bacillaceae</taxon>
        <taxon>Lentibacillus</taxon>
    </lineage>
</organism>